<protein>
    <submittedName>
        <fullName evidence="2">Uncharacterized protein</fullName>
    </submittedName>
</protein>
<sequence>MRSARKYGLSGGNNHDVDDLEAGFEEFREKTDDEESKKKTLMVILPESEHISKGSDEDLFFGSRDGNPVTKEVGVYMEGRGGARWRESDDAEHNGGGANGTETRHTMRGGGSGGGGRRTSSERGMRADCGRGSAEQQHGGPRRGERDKLVIKEEQSEEVRGVTAAGERGAAAGGTPRLSGGEEGGPVKEEVVFLVCLVY</sequence>
<dbReference type="EMBL" id="JBBNAF010000001">
    <property type="protein sequence ID" value="KAK9169070.1"/>
    <property type="molecule type" value="Genomic_DNA"/>
</dbReference>
<gene>
    <name evidence="2" type="ORF">Syun_001210</name>
</gene>
<dbReference type="Proteomes" id="UP001420932">
    <property type="component" value="Unassembled WGS sequence"/>
</dbReference>
<keyword evidence="3" id="KW-1185">Reference proteome</keyword>
<feature type="compositionally biased region" description="Low complexity" evidence="1">
    <location>
        <begin position="161"/>
        <end position="175"/>
    </location>
</feature>
<feature type="region of interest" description="Disordered" evidence="1">
    <location>
        <begin position="1"/>
        <end position="20"/>
    </location>
</feature>
<organism evidence="2 3">
    <name type="scientific">Stephania yunnanensis</name>
    <dbReference type="NCBI Taxonomy" id="152371"/>
    <lineage>
        <taxon>Eukaryota</taxon>
        <taxon>Viridiplantae</taxon>
        <taxon>Streptophyta</taxon>
        <taxon>Embryophyta</taxon>
        <taxon>Tracheophyta</taxon>
        <taxon>Spermatophyta</taxon>
        <taxon>Magnoliopsida</taxon>
        <taxon>Ranunculales</taxon>
        <taxon>Menispermaceae</taxon>
        <taxon>Menispermoideae</taxon>
        <taxon>Cissampelideae</taxon>
        <taxon>Stephania</taxon>
    </lineage>
</organism>
<accession>A0AAP0LEB0</accession>
<evidence type="ECO:0000313" key="2">
    <source>
        <dbReference type="EMBL" id="KAK9169070.1"/>
    </source>
</evidence>
<dbReference type="AlphaFoldDB" id="A0AAP0LEB0"/>
<evidence type="ECO:0000256" key="1">
    <source>
        <dbReference type="SAM" id="MobiDB-lite"/>
    </source>
</evidence>
<proteinExistence type="predicted"/>
<comment type="caution">
    <text evidence="2">The sequence shown here is derived from an EMBL/GenBank/DDBJ whole genome shotgun (WGS) entry which is preliminary data.</text>
</comment>
<name>A0AAP0LEB0_9MAGN</name>
<feature type="compositionally biased region" description="Gly residues" evidence="1">
    <location>
        <begin position="108"/>
        <end position="117"/>
    </location>
</feature>
<feature type="compositionally biased region" description="Basic and acidic residues" evidence="1">
    <location>
        <begin position="142"/>
        <end position="160"/>
    </location>
</feature>
<feature type="compositionally biased region" description="Basic and acidic residues" evidence="1">
    <location>
        <begin position="119"/>
        <end position="129"/>
    </location>
</feature>
<reference evidence="2 3" key="1">
    <citation type="submission" date="2024-01" db="EMBL/GenBank/DDBJ databases">
        <title>Genome assemblies of Stephania.</title>
        <authorList>
            <person name="Yang L."/>
        </authorList>
    </citation>
    <scope>NUCLEOTIDE SEQUENCE [LARGE SCALE GENOMIC DNA]</scope>
    <source>
        <strain evidence="2">YNDBR</strain>
        <tissue evidence="2">Leaf</tissue>
    </source>
</reference>
<evidence type="ECO:0000313" key="3">
    <source>
        <dbReference type="Proteomes" id="UP001420932"/>
    </source>
</evidence>
<feature type="region of interest" description="Disordered" evidence="1">
    <location>
        <begin position="80"/>
        <end position="185"/>
    </location>
</feature>
<feature type="compositionally biased region" description="Basic and acidic residues" evidence="1">
    <location>
        <begin position="84"/>
        <end position="93"/>
    </location>
</feature>